<dbReference type="EMBL" id="JAACJM010000151">
    <property type="protein sequence ID" value="KAF5342990.1"/>
    <property type="molecule type" value="Genomic_DNA"/>
</dbReference>
<evidence type="ECO:0000313" key="2">
    <source>
        <dbReference type="EMBL" id="KAF5342990.1"/>
    </source>
</evidence>
<name>A0A8H5CJQ3_9AGAR</name>
<comment type="caution">
    <text evidence="2">The sequence shown here is derived from an EMBL/GenBank/DDBJ whole genome shotgun (WGS) entry which is preliminary data.</text>
</comment>
<gene>
    <name evidence="2" type="ORF">D9758_013669</name>
</gene>
<feature type="transmembrane region" description="Helical" evidence="1">
    <location>
        <begin position="52"/>
        <end position="72"/>
    </location>
</feature>
<keyword evidence="1" id="KW-0812">Transmembrane</keyword>
<evidence type="ECO:0000313" key="3">
    <source>
        <dbReference type="Proteomes" id="UP000559256"/>
    </source>
</evidence>
<dbReference type="Proteomes" id="UP000559256">
    <property type="component" value="Unassembled WGS sequence"/>
</dbReference>
<protein>
    <submittedName>
        <fullName evidence="2">Uncharacterized protein</fullName>
    </submittedName>
</protein>
<keyword evidence="3" id="KW-1185">Reference proteome</keyword>
<evidence type="ECO:0000256" key="1">
    <source>
        <dbReference type="SAM" id="Phobius"/>
    </source>
</evidence>
<reference evidence="2 3" key="1">
    <citation type="journal article" date="2020" name="ISME J.">
        <title>Uncovering the hidden diversity of litter-decomposition mechanisms in mushroom-forming fungi.</title>
        <authorList>
            <person name="Floudas D."/>
            <person name="Bentzer J."/>
            <person name="Ahren D."/>
            <person name="Johansson T."/>
            <person name="Persson P."/>
            <person name="Tunlid A."/>
        </authorList>
    </citation>
    <scope>NUCLEOTIDE SEQUENCE [LARGE SCALE GENOMIC DNA]</scope>
    <source>
        <strain evidence="2 3">CBS 291.85</strain>
    </source>
</reference>
<keyword evidence="1" id="KW-1133">Transmembrane helix</keyword>
<accession>A0A8H5CJQ3</accession>
<dbReference type="AlphaFoldDB" id="A0A8H5CJQ3"/>
<organism evidence="2 3">
    <name type="scientific">Tetrapyrgos nigripes</name>
    <dbReference type="NCBI Taxonomy" id="182062"/>
    <lineage>
        <taxon>Eukaryota</taxon>
        <taxon>Fungi</taxon>
        <taxon>Dikarya</taxon>
        <taxon>Basidiomycota</taxon>
        <taxon>Agaricomycotina</taxon>
        <taxon>Agaricomycetes</taxon>
        <taxon>Agaricomycetidae</taxon>
        <taxon>Agaricales</taxon>
        <taxon>Marasmiineae</taxon>
        <taxon>Marasmiaceae</taxon>
        <taxon>Tetrapyrgos</taxon>
    </lineage>
</organism>
<keyword evidence="1" id="KW-0472">Membrane</keyword>
<proteinExistence type="predicted"/>
<sequence length="74" mass="7696">MTTVLLSSQTYASVSSGLFWSHLLSEEMWSMEGEGEGGSLAGPYGPKGTSGLVFGFGFGFGGALVLTTNRLLTN</sequence>